<evidence type="ECO:0000313" key="3">
    <source>
        <dbReference type="Proteomes" id="UP001153269"/>
    </source>
</evidence>
<evidence type="ECO:0000256" key="1">
    <source>
        <dbReference type="SAM" id="SignalP"/>
    </source>
</evidence>
<sequence length="116" mass="12622">MGGRAACCLITLSLQVFSMVRCPCCLGTEKTEDRDQTHLVHLARCDGALALLVSRDHEDSPLVKQLKYAYLLKLRRVHTGRGSDAEATPKRGVSAAPILWLPSTPMLNLCAGHTGH</sequence>
<protein>
    <recommendedName>
        <fullName evidence="4">Secreted protein</fullName>
    </recommendedName>
</protein>
<reference evidence="2" key="1">
    <citation type="submission" date="2020-03" db="EMBL/GenBank/DDBJ databases">
        <authorList>
            <person name="Weist P."/>
        </authorList>
    </citation>
    <scope>NUCLEOTIDE SEQUENCE</scope>
</reference>
<name>A0A9N7UCP8_PLEPL</name>
<dbReference type="EMBL" id="CADEAL010001055">
    <property type="protein sequence ID" value="CAB1428440.1"/>
    <property type="molecule type" value="Genomic_DNA"/>
</dbReference>
<feature type="signal peptide" evidence="1">
    <location>
        <begin position="1"/>
        <end position="22"/>
    </location>
</feature>
<gene>
    <name evidence="2" type="ORF">PLEPLA_LOCUS16413</name>
</gene>
<dbReference type="AlphaFoldDB" id="A0A9N7UCP8"/>
<proteinExistence type="predicted"/>
<comment type="caution">
    <text evidence="2">The sequence shown here is derived from an EMBL/GenBank/DDBJ whole genome shotgun (WGS) entry which is preliminary data.</text>
</comment>
<keyword evidence="1" id="KW-0732">Signal</keyword>
<organism evidence="2 3">
    <name type="scientific">Pleuronectes platessa</name>
    <name type="common">European plaice</name>
    <dbReference type="NCBI Taxonomy" id="8262"/>
    <lineage>
        <taxon>Eukaryota</taxon>
        <taxon>Metazoa</taxon>
        <taxon>Chordata</taxon>
        <taxon>Craniata</taxon>
        <taxon>Vertebrata</taxon>
        <taxon>Euteleostomi</taxon>
        <taxon>Actinopterygii</taxon>
        <taxon>Neopterygii</taxon>
        <taxon>Teleostei</taxon>
        <taxon>Neoteleostei</taxon>
        <taxon>Acanthomorphata</taxon>
        <taxon>Carangaria</taxon>
        <taxon>Pleuronectiformes</taxon>
        <taxon>Pleuronectoidei</taxon>
        <taxon>Pleuronectidae</taxon>
        <taxon>Pleuronectes</taxon>
    </lineage>
</organism>
<keyword evidence="3" id="KW-1185">Reference proteome</keyword>
<evidence type="ECO:0000313" key="2">
    <source>
        <dbReference type="EMBL" id="CAB1428440.1"/>
    </source>
</evidence>
<dbReference type="Proteomes" id="UP001153269">
    <property type="component" value="Unassembled WGS sequence"/>
</dbReference>
<accession>A0A9N7UCP8</accession>
<feature type="chain" id="PRO_5040160925" description="Secreted protein" evidence="1">
    <location>
        <begin position="23"/>
        <end position="116"/>
    </location>
</feature>
<evidence type="ECO:0008006" key="4">
    <source>
        <dbReference type="Google" id="ProtNLM"/>
    </source>
</evidence>